<feature type="compositionally biased region" description="Low complexity" evidence="1">
    <location>
        <begin position="42"/>
        <end position="53"/>
    </location>
</feature>
<evidence type="ECO:0000313" key="3">
    <source>
        <dbReference type="EMBL" id="TCI08719.1"/>
    </source>
</evidence>
<evidence type="ECO:0000256" key="2">
    <source>
        <dbReference type="SAM" id="SignalP"/>
    </source>
</evidence>
<evidence type="ECO:0000313" key="4">
    <source>
        <dbReference type="Proteomes" id="UP000291822"/>
    </source>
</evidence>
<sequence length="161" mass="16891">MKPIACLVVIGALAASPVFAQSSPQSFPPAPPPPGMNDAGVKPKPATKTPAKPINDKVPQLPATQGSATTQTAKPAATDANGDAAPEVTVRTEGEETIQEYRRSGMLYMVVVTPKSGIPQTYMVDAQGKWQKSGPRDPVKPVMYKVLEWGKSPPATEGNGK</sequence>
<proteinExistence type="predicted"/>
<reference evidence="3 4" key="1">
    <citation type="submission" date="2019-02" db="EMBL/GenBank/DDBJ databases">
        <title>Dyella amyloliquefaciens sp. nov., isolated from forest soil.</title>
        <authorList>
            <person name="Gao Z.-H."/>
            <person name="Qiu L.-H."/>
        </authorList>
    </citation>
    <scope>NUCLEOTIDE SEQUENCE [LARGE SCALE GENOMIC DNA]</scope>
    <source>
        <strain evidence="3 4">KACC 12747</strain>
    </source>
</reference>
<dbReference type="Proteomes" id="UP000291822">
    <property type="component" value="Unassembled WGS sequence"/>
</dbReference>
<protein>
    <submittedName>
        <fullName evidence="3">DUF2782 domain-containing protein</fullName>
    </submittedName>
</protein>
<feature type="chain" id="PRO_5020536568" evidence="2">
    <location>
        <begin position="21"/>
        <end position="161"/>
    </location>
</feature>
<dbReference type="InterPro" id="IPR021357">
    <property type="entry name" value="DUF2782"/>
</dbReference>
<organism evidence="3 4">
    <name type="scientific">Dyella soli</name>
    <dbReference type="NCBI Taxonomy" id="522319"/>
    <lineage>
        <taxon>Bacteria</taxon>
        <taxon>Pseudomonadati</taxon>
        <taxon>Pseudomonadota</taxon>
        <taxon>Gammaproteobacteria</taxon>
        <taxon>Lysobacterales</taxon>
        <taxon>Rhodanobacteraceae</taxon>
        <taxon>Dyella</taxon>
    </lineage>
</organism>
<dbReference type="AlphaFoldDB" id="A0A4R0YJV7"/>
<evidence type="ECO:0000256" key="1">
    <source>
        <dbReference type="SAM" id="MobiDB-lite"/>
    </source>
</evidence>
<gene>
    <name evidence="3" type="ORF">EZM97_26245</name>
</gene>
<comment type="caution">
    <text evidence="3">The sequence shown here is derived from an EMBL/GenBank/DDBJ whole genome shotgun (WGS) entry which is preliminary data.</text>
</comment>
<dbReference type="Pfam" id="PF11191">
    <property type="entry name" value="DUF2782"/>
    <property type="match status" value="1"/>
</dbReference>
<keyword evidence="2" id="KW-0732">Signal</keyword>
<feature type="compositionally biased region" description="Polar residues" evidence="1">
    <location>
        <begin position="62"/>
        <end position="73"/>
    </location>
</feature>
<name>A0A4R0YJV7_9GAMM</name>
<dbReference type="EMBL" id="SJTG01000004">
    <property type="protein sequence ID" value="TCI08719.1"/>
    <property type="molecule type" value="Genomic_DNA"/>
</dbReference>
<feature type="compositionally biased region" description="Pro residues" evidence="1">
    <location>
        <begin position="26"/>
        <end position="35"/>
    </location>
</feature>
<dbReference type="Gene3D" id="2.20.130.30">
    <property type="entry name" value="Protein of unknown function DUF2782"/>
    <property type="match status" value="1"/>
</dbReference>
<keyword evidence="4" id="KW-1185">Reference proteome</keyword>
<feature type="signal peptide" evidence="2">
    <location>
        <begin position="1"/>
        <end position="20"/>
    </location>
</feature>
<feature type="region of interest" description="Disordered" evidence="1">
    <location>
        <begin position="20"/>
        <end position="95"/>
    </location>
</feature>
<accession>A0A4R0YJV7</accession>